<evidence type="ECO:0000313" key="2">
    <source>
        <dbReference type="EMBL" id="EQD80166.1"/>
    </source>
</evidence>
<keyword evidence="2" id="KW-0436">Ligase</keyword>
<accession>T1C3V9</accession>
<dbReference type="InterPro" id="IPR018163">
    <property type="entry name" value="Thr/Ala-tRNA-synth_IIc_edit"/>
</dbReference>
<gene>
    <name evidence="2" type="ORF">B1A_01177</name>
</gene>
<evidence type="ECO:0000256" key="1">
    <source>
        <dbReference type="ARBA" id="ARBA00022917"/>
    </source>
</evidence>
<reference evidence="2" key="2">
    <citation type="journal article" date="2014" name="ISME J.">
        <title>Microbial stratification in low pH oxic and suboxic macroscopic growths along an acid mine drainage.</title>
        <authorList>
            <person name="Mendez-Garcia C."/>
            <person name="Mesa V."/>
            <person name="Sprenger R.R."/>
            <person name="Richter M."/>
            <person name="Diez M.S."/>
            <person name="Solano J."/>
            <person name="Bargiela R."/>
            <person name="Golyshina O.V."/>
            <person name="Manteca A."/>
            <person name="Ramos J.L."/>
            <person name="Gallego J.R."/>
            <person name="Llorente I."/>
            <person name="Martins Dos Santos V.A."/>
            <person name="Jensen O.N."/>
            <person name="Pelaez A.I."/>
            <person name="Sanchez J."/>
            <person name="Ferrer M."/>
        </authorList>
    </citation>
    <scope>NUCLEOTIDE SEQUENCE</scope>
</reference>
<dbReference type="CDD" id="cd01667">
    <property type="entry name" value="TGS_ThrRS"/>
    <property type="match status" value="1"/>
</dbReference>
<keyword evidence="2" id="KW-0030">Aminoacyl-tRNA synthetase</keyword>
<dbReference type="GO" id="GO:0016787">
    <property type="term" value="F:hydrolase activity"/>
    <property type="evidence" value="ECO:0007669"/>
    <property type="project" value="UniProtKB-KW"/>
</dbReference>
<dbReference type="EMBL" id="AUZX01000898">
    <property type="protein sequence ID" value="EQD80166.1"/>
    <property type="molecule type" value="Genomic_DNA"/>
</dbReference>
<keyword evidence="1" id="KW-0648">Protein biosynthesis</keyword>
<keyword evidence="2" id="KW-0378">Hydrolase</keyword>
<proteinExistence type="predicted"/>
<dbReference type="PANTHER" id="PTHR11451:SF44">
    <property type="entry name" value="THREONINE--TRNA LIGASE, CHLOROPLASTIC_MITOCHONDRIAL 2"/>
    <property type="match status" value="1"/>
</dbReference>
<sequence length="197" mass="22062">MPEPDRIVLTFPDGHPMVVGSGIPAIEALRLWNPKVVDTALAAMFQDRPIDLATPLEQSGSLRPLTFDDRAGRDILQHSSAHLVAAALLETVPAARPTHGPPTDEGFFYDFDVRPLTPEDLEAVRARIEEAVRRREPFVRREIPIDEARRLFRSNPYKLRYLSDVSDPNVSVYTTGSFVDLCRGLTYPTPVGWPVFT</sequence>
<feature type="non-terminal residue" evidence="2">
    <location>
        <position position="197"/>
    </location>
</feature>
<dbReference type="GO" id="GO:0004829">
    <property type="term" value="F:threonine-tRNA ligase activity"/>
    <property type="evidence" value="ECO:0007669"/>
    <property type="project" value="TreeGrafter"/>
</dbReference>
<dbReference type="PANTHER" id="PTHR11451">
    <property type="entry name" value="THREONINE-TRNA LIGASE"/>
    <property type="match status" value="1"/>
</dbReference>
<dbReference type="Gene3D" id="3.30.980.10">
    <property type="entry name" value="Threonyl-trna Synthetase, Chain A, domain 2"/>
    <property type="match status" value="1"/>
</dbReference>
<dbReference type="GO" id="GO:0006435">
    <property type="term" value="P:threonyl-tRNA aminoacylation"/>
    <property type="evidence" value="ECO:0007669"/>
    <property type="project" value="TreeGrafter"/>
</dbReference>
<comment type="caution">
    <text evidence="2">The sequence shown here is derived from an EMBL/GenBank/DDBJ whole genome shotgun (WGS) entry which is preliminary data.</text>
</comment>
<organism evidence="2">
    <name type="scientific">mine drainage metagenome</name>
    <dbReference type="NCBI Taxonomy" id="410659"/>
    <lineage>
        <taxon>unclassified sequences</taxon>
        <taxon>metagenomes</taxon>
        <taxon>ecological metagenomes</taxon>
    </lineage>
</organism>
<dbReference type="AlphaFoldDB" id="T1C3V9"/>
<reference evidence="2" key="1">
    <citation type="submission" date="2013-08" db="EMBL/GenBank/DDBJ databases">
        <authorList>
            <person name="Mendez C."/>
            <person name="Richter M."/>
            <person name="Ferrer M."/>
            <person name="Sanchez J."/>
        </authorList>
    </citation>
    <scope>NUCLEOTIDE SEQUENCE</scope>
</reference>
<dbReference type="GO" id="GO:0000166">
    <property type="term" value="F:nucleotide binding"/>
    <property type="evidence" value="ECO:0007669"/>
    <property type="project" value="InterPro"/>
</dbReference>
<dbReference type="SUPFAM" id="SSF55186">
    <property type="entry name" value="ThrRS/AlaRS common domain"/>
    <property type="match status" value="1"/>
</dbReference>
<name>T1C3V9_9ZZZZ</name>
<protein>
    <submittedName>
        <fullName evidence="2">tRNA(Thr) hydrolase / threonyl-tRNA synthetase</fullName>
    </submittedName>
</protein>